<feature type="region of interest" description="Disordered" evidence="1">
    <location>
        <begin position="36"/>
        <end position="56"/>
    </location>
</feature>
<dbReference type="Pfam" id="PF12849">
    <property type="entry name" value="PBP_like_2"/>
    <property type="match status" value="1"/>
</dbReference>
<evidence type="ECO:0000256" key="1">
    <source>
        <dbReference type="SAM" id="MobiDB-lite"/>
    </source>
</evidence>
<organism evidence="3">
    <name type="scientific">bioreactor metagenome</name>
    <dbReference type="NCBI Taxonomy" id="1076179"/>
    <lineage>
        <taxon>unclassified sequences</taxon>
        <taxon>metagenomes</taxon>
        <taxon>ecological metagenomes</taxon>
    </lineage>
</organism>
<dbReference type="SUPFAM" id="SSF53850">
    <property type="entry name" value="Periplasmic binding protein-like II"/>
    <property type="match status" value="1"/>
</dbReference>
<sequence>MKGVFLFMKKTKTKQILALLLSLTLVFSMTACAKTEKPETEQPSQETPAEEPAAPAEERSFILATTTSTQDSGLLDYLLPIFKEKTGITVNVVAKGTGAALELAKNGDADGVLVHAKAQEEAFIAEGFAKERFDVMYNDFIIVGPESDPAKLLANAPNDPIKAFELLAETKSTFISRGDESGTHTKEKGYWKELNITPEGEWYVSAGTGMGAVLQMADEKQGYTLTDRATYLSMKDKLGLVIVTEKNDKMYNQYGVMMVNPEKYPVKETEVQEFIDFLLSKEGQDLIAGFGKEEFGESLFVPNAK</sequence>
<feature type="domain" description="PBP" evidence="2">
    <location>
        <begin position="53"/>
        <end position="282"/>
    </location>
</feature>
<proteinExistence type="predicted"/>
<dbReference type="PANTHER" id="PTHR37945">
    <property type="entry name" value="EXTRACELLULAR TUNGSTATE BINDING PROTEIN"/>
    <property type="match status" value="1"/>
</dbReference>
<feature type="compositionally biased region" description="Low complexity" evidence="1">
    <location>
        <begin position="41"/>
        <end position="55"/>
    </location>
</feature>
<dbReference type="Gene3D" id="3.40.190.10">
    <property type="entry name" value="Periplasmic binding protein-like II"/>
    <property type="match status" value="2"/>
</dbReference>
<gene>
    <name evidence="3" type="primary">tupA_4</name>
    <name evidence="3" type="ORF">SDC9_78917</name>
</gene>
<dbReference type="InterPro" id="IPR024370">
    <property type="entry name" value="PBP_domain"/>
</dbReference>
<evidence type="ECO:0000259" key="2">
    <source>
        <dbReference type="Pfam" id="PF12849"/>
    </source>
</evidence>
<dbReference type="InterPro" id="IPR052738">
    <property type="entry name" value="ABC-Tungstate_binding"/>
</dbReference>
<dbReference type="PROSITE" id="PS51257">
    <property type="entry name" value="PROKAR_LIPOPROTEIN"/>
    <property type="match status" value="1"/>
</dbReference>
<dbReference type="EMBL" id="VSSQ01006336">
    <property type="protein sequence ID" value="MPM32355.1"/>
    <property type="molecule type" value="Genomic_DNA"/>
</dbReference>
<comment type="caution">
    <text evidence="3">The sequence shown here is derived from an EMBL/GenBank/DDBJ whole genome shotgun (WGS) entry which is preliminary data.</text>
</comment>
<dbReference type="PANTHER" id="PTHR37945:SF1">
    <property type="entry name" value="EXTRACELLULAR TUNGSTATE BINDING PROTEIN"/>
    <property type="match status" value="1"/>
</dbReference>
<reference evidence="3" key="1">
    <citation type="submission" date="2019-08" db="EMBL/GenBank/DDBJ databases">
        <authorList>
            <person name="Kucharzyk K."/>
            <person name="Murdoch R.W."/>
            <person name="Higgins S."/>
            <person name="Loffler F."/>
        </authorList>
    </citation>
    <scope>NUCLEOTIDE SEQUENCE</scope>
</reference>
<protein>
    <submittedName>
        <fullName evidence="3">Tungstate-binding protein TupA</fullName>
    </submittedName>
</protein>
<evidence type="ECO:0000313" key="3">
    <source>
        <dbReference type="EMBL" id="MPM32355.1"/>
    </source>
</evidence>
<dbReference type="AlphaFoldDB" id="A0A644YUU0"/>
<accession>A0A644YUU0</accession>
<name>A0A644YUU0_9ZZZZ</name>